<dbReference type="Pfam" id="PF07336">
    <property type="entry name" value="ABATE"/>
    <property type="match status" value="1"/>
</dbReference>
<dbReference type="Gene3D" id="1.10.3300.10">
    <property type="entry name" value="Jann2411-like domain"/>
    <property type="match status" value="1"/>
</dbReference>
<comment type="caution">
    <text evidence="2">The sequence shown here is derived from an EMBL/GenBank/DDBJ whole genome shotgun (WGS) entry which is preliminary data.</text>
</comment>
<dbReference type="InterPro" id="IPR021005">
    <property type="entry name" value="Znf_CGNR"/>
</dbReference>
<dbReference type="SUPFAM" id="SSF160904">
    <property type="entry name" value="Jann2411-like"/>
    <property type="match status" value="1"/>
</dbReference>
<gene>
    <name evidence="2" type="ORF">HD842_001258</name>
</gene>
<dbReference type="RefSeq" id="WP_183552371.1">
    <property type="nucleotide sequence ID" value="NZ_JACHBX010000001.1"/>
</dbReference>
<protein>
    <submittedName>
        <fullName evidence="2">Putative RNA-binding Zn ribbon-like protein</fullName>
    </submittedName>
</protein>
<proteinExistence type="predicted"/>
<evidence type="ECO:0000259" key="1">
    <source>
        <dbReference type="Pfam" id="PF11706"/>
    </source>
</evidence>
<evidence type="ECO:0000313" key="2">
    <source>
        <dbReference type="EMBL" id="MBB6133147.1"/>
    </source>
</evidence>
<accession>A0A7W9WYF0</accession>
<sequence>MADTLQPEAGAAPLIADHLALDMLNTEAGVGDAQQDFWRSSHAVLDWLTRCDIDAGQPSGPAADALLRDAKVLRAAARDLITRRMEGEKGDPALLNRYLAAMVSAPVLVWDEAQPHLVRQGEAPSPARALGVLAEAVATLLAEGDFTLVRQCEHPECVLWFYDRTKSHRRRWCSMALCGNRHKAAQFRARNRSGA</sequence>
<dbReference type="Pfam" id="PF11706">
    <property type="entry name" value="zf-CGNR"/>
    <property type="match status" value="1"/>
</dbReference>
<keyword evidence="3" id="KW-1185">Reference proteome</keyword>
<dbReference type="PANTHER" id="PTHR35525:SF3">
    <property type="entry name" value="BLL6575 PROTEIN"/>
    <property type="match status" value="1"/>
</dbReference>
<dbReference type="Proteomes" id="UP000540787">
    <property type="component" value="Unassembled WGS sequence"/>
</dbReference>
<dbReference type="InterPro" id="IPR023286">
    <property type="entry name" value="ABATE_dom_sf"/>
</dbReference>
<feature type="domain" description="Zinc finger CGNR" evidence="1">
    <location>
        <begin position="149"/>
        <end position="190"/>
    </location>
</feature>
<organism evidence="2 3">
    <name type="scientific">Massilia aurea</name>
    <dbReference type="NCBI Taxonomy" id="373040"/>
    <lineage>
        <taxon>Bacteria</taxon>
        <taxon>Pseudomonadati</taxon>
        <taxon>Pseudomonadota</taxon>
        <taxon>Betaproteobacteria</taxon>
        <taxon>Burkholderiales</taxon>
        <taxon>Oxalobacteraceae</taxon>
        <taxon>Telluria group</taxon>
        <taxon>Massilia</taxon>
    </lineage>
</organism>
<name>A0A7W9WYF0_9BURK</name>
<evidence type="ECO:0000313" key="3">
    <source>
        <dbReference type="Proteomes" id="UP000540787"/>
    </source>
</evidence>
<dbReference type="AlphaFoldDB" id="A0A7W9WYF0"/>
<dbReference type="PANTHER" id="PTHR35525">
    <property type="entry name" value="BLL6575 PROTEIN"/>
    <property type="match status" value="1"/>
</dbReference>
<dbReference type="InterPro" id="IPR010852">
    <property type="entry name" value="ABATE"/>
</dbReference>
<dbReference type="EMBL" id="JACHBX010000001">
    <property type="protein sequence ID" value="MBB6133147.1"/>
    <property type="molecule type" value="Genomic_DNA"/>
</dbReference>
<reference evidence="2 3" key="1">
    <citation type="submission" date="2020-08" db="EMBL/GenBank/DDBJ databases">
        <title>The Agave Microbiome: Exploring the role of microbial communities in plant adaptations to desert environments.</title>
        <authorList>
            <person name="Partida-Martinez L.P."/>
        </authorList>
    </citation>
    <scope>NUCLEOTIDE SEQUENCE [LARGE SCALE GENOMIC DNA]</scope>
    <source>
        <strain evidence="2 3">AT3.2</strain>
    </source>
</reference>